<dbReference type="EMBL" id="KN825251">
    <property type="protein sequence ID" value="KIK92702.1"/>
    <property type="molecule type" value="Genomic_DNA"/>
</dbReference>
<dbReference type="HOGENOM" id="CLU_1240473_0_0_1"/>
<name>A0A0D0D719_9AGAM</name>
<dbReference type="STRING" id="930991.A0A0D0D719"/>
<accession>A0A0D0D719</accession>
<reference evidence="3" key="2">
    <citation type="submission" date="2015-01" db="EMBL/GenBank/DDBJ databases">
        <title>Evolutionary Origins and Diversification of the Mycorrhizal Mutualists.</title>
        <authorList>
            <consortium name="DOE Joint Genome Institute"/>
            <consortium name="Mycorrhizal Genomics Consortium"/>
            <person name="Kohler A."/>
            <person name="Kuo A."/>
            <person name="Nagy L.G."/>
            <person name="Floudas D."/>
            <person name="Copeland A."/>
            <person name="Barry K.W."/>
            <person name="Cichocki N."/>
            <person name="Veneault-Fourrey C."/>
            <person name="LaButti K."/>
            <person name="Lindquist E.A."/>
            <person name="Lipzen A."/>
            <person name="Lundell T."/>
            <person name="Morin E."/>
            <person name="Murat C."/>
            <person name="Riley R."/>
            <person name="Ohm R."/>
            <person name="Sun H."/>
            <person name="Tunlid A."/>
            <person name="Henrissat B."/>
            <person name="Grigoriev I.V."/>
            <person name="Hibbett D.S."/>
            <person name="Martin F."/>
        </authorList>
    </citation>
    <scope>NUCLEOTIDE SEQUENCE [LARGE SCALE GENOMIC DNA]</scope>
    <source>
        <strain evidence="3">Ve08.2h10</strain>
    </source>
</reference>
<dbReference type="InParanoid" id="A0A0D0D719"/>
<dbReference type="AlphaFoldDB" id="A0A0D0D719"/>
<protein>
    <submittedName>
        <fullName evidence="2">Unplaced genomic scaffold scaffold_429, whole genome shotgun sequence</fullName>
    </submittedName>
</protein>
<sequence length="223" mass="24772">MAAELVIGGPGKPVIHGPHHDLESLFYVLLGICVLSDEPHKVRTDSQLAERFDKYFNTFESSLLKTITNQSEVGWEANIIMHISPYFQPLIPLLDLLREKIALPMSSDHITHDTMLHALVDTLRKLKDEHWVSRNNPEPLNSEPERNKSHLATERSETRATAVAGRSKGLDPGHGAARTHSDSGTTSSEPLFKESEVSAYSAGESHPEPPTTPRLSRPLSYVK</sequence>
<feature type="region of interest" description="Disordered" evidence="1">
    <location>
        <begin position="133"/>
        <end position="223"/>
    </location>
</feature>
<keyword evidence="3" id="KW-1185">Reference proteome</keyword>
<organism evidence="2 3">
    <name type="scientific">Paxillus rubicundulus Ve08.2h10</name>
    <dbReference type="NCBI Taxonomy" id="930991"/>
    <lineage>
        <taxon>Eukaryota</taxon>
        <taxon>Fungi</taxon>
        <taxon>Dikarya</taxon>
        <taxon>Basidiomycota</taxon>
        <taxon>Agaricomycotina</taxon>
        <taxon>Agaricomycetes</taxon>
        <taxon>Agaricomycetidae</taxon>
        <taxon>Boletales</taxon>
        <taxon>Paxilineae</taxon>
        <taxon>Paxillaceae</taxon>
        <taxon>Paxillus</taxon>
    </lineage>
</organism>
<evidence type="ECO:0000256" key="1">
    <source>
        <dbReference type="SAM" id="MobiDB-lite"/>
    </source>
</evidence>
<gene>
    <name evidence="2" type="ORF">PAXRUDRAFT_558645</name>
</gene>
<dbReference type="OrthoDB" id="2690194at2759"/>
<evidence type="ECO:0000313" key="3">
    <source>
        <dbReference type="Proteomes" id="UP000054538"/>
    </source>
</evidence>
<reference evidence="2 3" key="1">
    <citation type="submission" date="2014-04" db="EMBL/GenBank/DDBJ databases">
        <authorList>
            <consortium name="DOE Joint Genome Institute"/>
            <person name="Kuo A."/>
            <person name="Kohler A."/>
            <person name="Jargeat P."/>
            <person name="Nagy L.G."/>
            <person name="Floudas D."/>
            <person name="Copeland A."/>
            <person name="Barry K.W."/>
            <person name="Cichocki N."/>
            <person name="Veneault-Fourrey C."/>
            <person name="LaButti K."/>
            <person name="Lindquist E.A."/>
            <person name="Lipzen A."/>
            <person name="Lundell T."/>
            <person name="Morin E."/>
            <person name="Murat C."/>
            <person name="Sun H."/>
            <person name="Tunlid A."/>
            <person name="Henrissat B."/>
            <person name="Grigoriev I.V."/>
            <person name="Hibbett D.S."/>
            <person name="Martin F."/>
            <person name="Nordberg H.P."/>
            <person name="Cantor M.N."/>
            <person name="Hua S.X."/>
        </authorList>
    </citation>
    <scope>NUCLEOTIDE SEQUENCE [LARGE SCALE GENOMIC DNA]</scope>
    <source>
        <strain evidence="2 3">Ve08.2h10</strain>
    </source>
</reference>
<evidence type="ECO:0000313" key="2">
    <source>
        <dbReference type="EMBL" id="KIK92702.1"/>
    </source>
</evidence>
<feature type="compositionally biased region" description="Basic and acidic residues" evidence="1">
    <location>
        <begin position="143"/>
        <end position="158"/>
    </location>
</feature>
<dbReference type="Proteomes" id="UP000054538">
    <property type="component" value="Unassembled WGS sequence"/>
</dbReference>
<proteinExistence type="predicted"/>